<dbReference type="InterPro" id="IPR015797">
    <property type="entry name" value="NUDIX_hydrolase-like_dom_sf"/>
</dbReference>
<dbReference type="Pfam" id="PF00293">
    <property type="entry name" value="NUDIX"/>
    <property type="match status" value="1"/>
</dbReference>
<keyword evidence="4" id="KW-1185">Reference proteome</keyword>
<name>A0A2L0D4E3_9STRE</name>
<dbReference type="KEGG" id="splr:C0J00_05970"/>
<feature type="domain" description="Nudix hydrolase" evidence="2">
    <location>
        <begin position="67"/>
        <end position="192"/>
    </location>
</feature>
<dbReference type="Gene3D" id="3.90.79.10">
    <property type="entry name" value="Nucleoside Triphosphate Pyrophosphohydrolase"/>
    <property type="match status" value="1"/>
</dbReference>
<evidence type="ECO:0000256" key="1">
    <source>
        <dbReference type="ARBA" id="ARBA00005582"/>
    </source>
</evidence>
<evidence type="ECO:0000313" key="3">
    <source>
        <dbReference type="EMBL" id="AUW96687.1"/>
    </source>
</evidence>
<dbReference type="Pfam" id="PF12535">
    <property type="entry name" value="Nudix_N"/>
    <property type="match status" value="1"/>
</dbReference>
<dbReference type="GeneID" id="98393456"/>
<reference evidence="3 4" key="2">
    <citation type="submission" date="2018-02" db="EMBL/GenBank/DDBJ databases">
        <title>Whole genome sequencing analysis of Streptococcus pluranimalium isolated from cattle infected mastitis in China.</title>
        <authorList>
            <person name="Zhang J.-R."/>
            <person name="Hu G.-Z."/>
        </authorList>
    </citation>
    <scope>NUCLEOTIDE SEQUENCE [LARGE SCALE GENOMIC DNA]</scope>
    <source>
        <strain evidence="3 4">TH11417</strain>
    </source>
</reference>
<accession>A0A2L0D4E3</accession>
<dbReference type="PROSITE" id="PS51462">
    <property type="entry name" value="NUDIX"/>
    <property type="match status" value="1"/>
</dbReference>
<dbReference type="RefSeq" id="WP_104968014.1">
    <property type="nucleotide sequence ID" value="NZ_CP025536.1"/>
</dbReference>
<dbReference type="PANTHER" id="PTHR43736">
    <property type="entry name" value="ADP-RIBOSE PYROPHOSPHATASE"/>
    <property type="match status" value="1"/>
</dbReference>
<comment type="similarity">
    <text evidence="1">Belongs to the Nudix hydrolase family.</text>
</comment>
<proteinExistence type="inferred from homology"/>
<dbReference type="InterPro" id="IPR000086">
    <property type="entry name" value="NUDIX_hydrolase_dom"/>
</dbReference>
<organism evidence="3 4">
    <name type="scientific">Streptococcus pluranimalium</name>
    <dbReference type="NCBI Taxonomy" id="82348"/>
    <lineage>
        <taxon>Bacteria</taxon>
        <taxon>Bacillati</taxon>
        <taxon>Bacillota</taxon>
        <taxon>Bacilli</taxon>
        <taxon>Lactobacillales</taxon>
        <taxon>Streptococcaceae</taxon>
        <taxon>Streptococcus</taxon>
    </lineage>
</organism>
<dbReference type="InterPro" id="IPR059176">
    <property type="entry name" value="UDP-X_N"/>
</dbReference>
<evidence type="ECO:0000259" key="2">
    <source>
        <dbReference type="PROSITE" id="PS51462"/>
    </source>
</evidence>
<dbReference type="PANTHER" id="PTHR43736:SF1">
    <property type="entry name" value="DIHYDRONEOPTERIN TRIPHOSPHATE DIPHOSPHATASE"/>
    <property type="match status" value="1"/>
</dbReference>
<dbReference type="AlphaFoldDB" id="A0A2L0D4E3"/>
<evidence type="ECO:0000313" key="4">
    <source>
        <dbReference type="Proteomes" id="UP000238956"/>
    </source>
</evidence>
<reference evidence="3 4" key="1">
    <citation type="submission" date="2017-12" db="EMBL/GenBank/DDBJ databases">
        <authorList>
            <person name="Hurst M.R.H."/>
        </authorList>
    </citation>
    <scope>NUCLEOTIDE SEQUENCE [LARGE SCALE GENOMIC DNA]</scope>
    <source>
        <strain evidence="3 4">TH11417</strain>
    </source>
</reference>
<gene>
    <name evidence="3" type="ORF">C0J00_05970</name>
</gene>
<protein>
    <submittedName>
        <fullName evidence="3">ADP-ribose pyrophosphatase</fullName>
    </submittedName>
</protein>
<dbReference type="SUPFAM" id="SSF55811">
    <property type="entry name" value="Nudix"/>
    <property type="match status" value="1"/>
</dbReference>
<dbReference type="Proteomes" id="UP000238956">
    <property type="component" value="Chromosome"/>
</dbReference>
<dbReference type="Gene3D" id="6.10.250.1120">
    <property type="match status" value="1"/>
</dbReference>
<dbReference type="OrthoDB" id="9804442at2"/>
<dbReference type="EMBL" id="CP025536">
    <property type="protein sequence ID" value="AUW96687.1"/>
    <property type="molecule type" value="Genomic_DNA"/>
</dbReference>
<sequence length="205" mass="23513">MKEEAWLEWAVRLQALAQNGLAYDPAVFDRERYEEIRDIASQMMSAASGIPKSVVTELFASEDGYQTPKIDTRAAIFQEDKILLVQEANGLWALPGGWCDVQESILSNTIKEVKEETGFDVEVKRLVAVHDKRKNNQANTALRVIKHFVLCHYISGSFQANSETLDAKYFELHQLPELSQNKTTEKQIRLCYEAYKAKYWETVFD</sequence>
<dbReference type="CDD" id="cd18889">
    <property type="entry name" value="NUDIX_ADPRase"/>
    <property type="match status" value="1"/>
</dbReference>